<proteinExistence type="predicted"/>
<sequence>MLTGGVNLDTRADLVIERHVLFDKFGMSNLGEHNVVVVDSLTSPIRREFGNRSMKSLNSEAVDLEADTTKIEINRLAASS</sequence>
<protein>
    <submittedName>
        <fullName evidence="1">Uncharacterized protein</fullName>
    </submittedName>
</protein>
<gene>
    <name evidence="1" type="ORF">C5167_009755</name>
</gene>
<evidence type="ECO:0000313" key="1">
    <source>
        <dbReference type="EMBL" id="RZC66062.1"/>
    </source>
</evidence>
<accession>A0A4Y7K157</accession>
<evidence type="ECO:0000313" key="2">
    <source>
        <dbReference type="Proteomes" id="UP000316621"/>
    </source>
</evidence>
<name>A0A4Y7K157_PAPSO</name>
<dbReference type="Gramene" id="RZC66062">
    <property type="protein sequence ID" value="RZC66062"/>
    <property type="gene ID" value="C5167_009755"/>
</dbReference>
<keyword evidence="2" id="KW-1185">Reference proteome</keyword>
<organism evidence="1 2">
    <name type="scientific">Papaver somniferum</name>
    <name type="common">Opium poppy</name>
    <dbReference type="NCBI Taxonomy" id="3469"/>
    <lineage>
        <taxon>Eukaryota</taxon>
        <taxon>Viridiplantae</taxon>
        <taxon>Streptophyta</taxon>
        <taxon>Embryophyta</taxon>
        <taxon>Tracheophyta</taxon>
        <taxon>Spermatophyta</taxon>
        <taxon>Magnoliopsida</taxon>
        <taxon>Ranunculales</taxon>
        <taxon>Papaveraceae</taxon>
        <taxon>Papaveroideae</taxon>
        <taxon>Papaver</taxon>
    </lineage>
</organism>
<dbReference type="AlphaFoldDB" id="A0A4Y7K157"/>
<dbReference type="Proteomes" id="UP000316621">
    <property type="component" value="Chromosome 6"/>
</dbReference>
<reference evidence="1 2" key="1">
    <citation type="journal article" date="2018" name="Science">
        <title>The opium poppy genome and morphinan production.</title>
        <authorList>
            <person name="Guo L."/>
            <person name="Winzer T."/>
            <person name="Yang X."/>
            <person name="Li Y."/>
            <person name="Ning Z."/>
            <person name="He Z."/>
            <person name="Teodor R."/>
            <person name="Lu Y."/>
            <person name="Bowser T.A."/>
            <person name="Graham I.A."/>
            <person name="Ye K."/>
        </authorList>
    </citation>
    <scope>NUCLEOTIDE SEQUENCE [LARGE SCALE GENOMIC DNA]</scope>
    <source>
        <strain evidence="2">cv. HN1</strain>
        <tissue evidence="1">Leaves</tissue>
    </source>
</reference>
<dbReference type="EMBL" id="CM010720">
    <property type="protein sequence ID" value="RZC66062.1"/>
    <property type="molecule type" value="Genomic_DNA"/>
</dbReference>